<dbReference type="EMBL" id="BSOT01000007">
    <property type="protein sequence ID" value="GLR71996.1"/>
    <property type="molecule type" value="Genomic_DNA"/>
</dbReference>
<evidence type="ECO:0008006" key="4">
    <source>
        <dbReference type="Google" id="ProtNLM"/>
    </source>
</evidence>
<reference evidence="2" key="1">
    <citation type="journal article" date="2014" name="Int. J. Syst. Evol. Microbiol.">
        <title>Complete genome sequence of Corynebacterium casei LMG S-19264T (=DSM 44701T), isolated from a smear-ripened cheese.</title>
        <authorList>
            <consortium name="US DOE Joint Genome Institute (JGI-PGF)"/>
            <person name="Walter F."/>
            <person name="Albersmeier A."/>
            <person name="Kalinowski J."/>
            <person name="Ruckert C."/>
        </authorList>
    </citation>
    <scope>NUCLEOTIDE SEQUENCE</scope>
    <source>
        <strain evidence="2">NBRC 110023</strain>
    </source>
</reference>
<evidence type="ECO:0000313" key="3">
    <source>
        <dbReference type="Proteomes" id="UP001156601"/>
    </source>
</evidence>
<dbReference type="Proteomes" id="UP001156601">
    <property type="component" value="Unassembled WGS sequence"/>
</dbReference>
<sequence length="398" mass="45317">MSIINLEWKKVEREIGLNQAARKDPLLVANLLLADTNRSAEILRYKAQFLNNEEITIDINNTFVVNEAALFEYPNFKEALTKWISSGGHLVYVVSPNRDSLNPAYFPYLGAADIEVVLDSNWQNRQNVLHSPIANLSLEHESSILQLYLPYKYYFSGCSGTSHVALDDRHRPKTETDETLKELLQPSEFAESNNTSTNSTAAKIAKELICEIKFDDGFITFVPSIDIISNHGLRHLDHGAFLHWLIGDNEKLYYLPSLKATNWLAALWLWSWQLVTVFIALVICILWYFLVRIGPALTPLSDKKVPFTEHVIALGQFMQANGHEDELKRALIKDIEIAMELKHVSFKHLSVAEQAKILSKLTGKDLSTIQLILEQPLPNNEPDRIKTIKLFKQLRKAI</sequence>
<reference evidence="2" key="2">
    <citation type="submission" date="2023-01" db="EMBL/GenBank/DDBJ databases">
        <title>Draft genome sequence of Agaribacter marinus strain NBRC 110023.</title>
        <authorList>
            <person name="Sun Q."/>
            <person name="Mori K."/>
        </authorList>
    </citation>
    <scope>NUCLEOTIDE SEQUENCE</scope>
    <source>
        <strain evidence="2">NBRC 110023</strain>
    </source>
</reference>
<feature type="transmembrane region" description="Helical" evidence="1">
    <location>
        <begin position="267"/>
        <end position="290"/>
    </location>
</feature>
<accession>A0AA37T1Q5</accession>
<keyword evidence="1" id="KW-0812">Transmembrane</keyword>
<protein>
    <recommendedName>
        <fullName evidence="4">DUF4350 domain-containing protein</fullName>
    </recommendedName>
</protein>
<evidence type="ECO:0000256" key="1">
    <source>
        <dbReference type="SAM" id="Phobius"/>
    </source>
</evidence>
<keyword evidence="1" id="KW-0472">Membrane</keyword>
<evidence type="ECO:0000313" key="2">
    <source>
        <dbReference type="EMBL" id="GLR71996.1"/>
    </source>
</evidence>
<comment type="caution">
    <text evidence="2">The sequence shown here is derived from an EMBL/GenBank/DDBJ whole genome shotgun (WGS) entry which is preliminary data.</text>
</comment>
<gene>
    <name evidence="2" type="ORF">GCM10007852_29040</name>
</gene>
<proteinExistence type="predicted"/>
<dbReference type="RefSeq" id="WP_284218356.1">
    <property type="nucleotide sequence ID" value="NZ_BSOT01000007.1"/>
</dbReference>
<keyword evidence="1" id="KW-1133">Transmembrane helix</keyword>
<dbReference type="AlphaFoldDB" id="A0AA37T1Q5"/>
<keyword evidence="3" id="KW-1185">Reference proteome</keyword>
<name>A0AA37T1Q5_9ALTE</name>
<organism evidence="2 3">
    <name type="scientific">Agaribacter marinus</name>
    <dbReference type="NCBI Taxonomy" id="1431249"/>
    <lineage>
        <taxon>Bacteria</taxon>
        <taxon>Pseudomonadati</taxon>
        <taxon>Pseudomonadota</taxon>
        <taxon>Gammaproteobacteria</taxon>
        <taxon>Alteromonadales</taxon>
        <taxon>Alteromonadaceae</taxon>
        <taxon>Agaribacter</taxon>
    </lineage>
</organism>